<dbReference type="InterPro" id="IPR051348">
    <property type="entry name" value="U-box_ubiquitin_ligases"/>
</dbReference>
<dbReference type="PANTHER" id="PTHR45647">
    <property type="entry name" value="OS02G0152300 PROTEIN"/>
    <property type="match status" value="1"/>
</dbReference>
<evidence type="ECO:0000313" key="5">
    <source>
        <dbReference type="Proteomes" id="UP000325577"/>
    </source>
</evidence>
<dbReference type="AlphaFoldDB" id="A0A5J5BHC6"/>
<dbReference type="PANTHER" id="PTHR45647:SF51">
    <property type="entry name" value="PROTEIN KINASE SUPERFAMILY PROTEIN"/>
    <property type="match status" value="1"/>
</dbReference>
<keyword evidence="5" id="KW-1185">Reference proteome</keyword>
<evidence type="ECO:0000256" key="3">
    <source>
        <dbReference type="ARBA" id="ARBA00022786"/>
    </source>
</evidence>
<evidence type="ECO:0000313" key="4">
    <source>
        <dbReference type="EMBL" id="KAA8541670.1"/>
    </source>
</evidence>
<sequence length="150" mass="16281">MTLDSSSNECNATTVIAIDKDRNSQVLLHAKTLTLPPQDVVLKGGRSPTETELQQLFLPHRGYCARKGIQTKDVILHDINVPGALVDFITNNSISSIVVGASNRSALTRAFRNADVPTSLSKNAPDFCSVYVLSKGKLHNVRSASRTSYI</sequence>
<dbReference type="Proteomes" id="UP000325577">
    <property type="component" value="Linkage Group LG12"/>
</dbReference>
<proteinExistence type="predicted"/>
<comment type="catalytic activity">
    <reaction evidence="1">
        <text>S-ubiquitinyl-[E2 ubiquitin-conjugating enzyme]-L-cysteine + [acceptor protein]-L-lysine = [E2 ubiquitin-conjugating enzyme]-L-cysteine + N(6)-ubiquitinyl-[acceptor protein]-L-lysine.</text>
        <dbReference type="EC" id="2.3.2.27"/>
    </reaction>
</comment>
<gene>
    <name evidence="4" type="ORF">F0562_022822</name>
</gene>
<protein>
    <recommendedName>
        <fullName evidence="2">RING-type E3 ubiquitin transferase</fullName>
        <ecNumber evidence="2">2.3.2.27</ecNumber>
    </recommendedName>
</protein>
<evidence type="ECO:0000256" key="2">
    <source>
        <dbReference type="ARBA" id="ARBA00012483"/>
    </source>
</evidence>
<dbReference type="EMBL" id="CM018035">
    <property type="protein sequence ID" value="KAA8541670.1"/>
    <property type="molecule type" value="Genomic_DNA"/>
</dbReference>
<reference evidence="4 5" key="1">
    <citation type="submission" date="2019-09" db="EMBL/GenBank/DDBJ databases">
        <title>A chromosome-level genome assembly of the Chinese tupelo Nyssa sinensis.</title>
        <authorList>
            <person name="Yang X."/>
            <person name="Kang M."/>
            <person name="Yang Y."/>
            <person name="Xiong H."/>
            <person name="Wang M."/>
            <person name="Zhang Z."/>
            <person name="Wang Z."/>
            <person name="Wu H."/>
            <person name="Ma T."/>
            <person name="Liu J."/>
            <person name="Xi Z."/>
        </authorList>
    </citation>
    <scope>NUCLEOTIDE SEQUENCE [LARGE SCALE GENOMIC DNA]</scope>
    <source>
        <strain evidence="4">J267</strain>
        <tissue evidence="4">Leaf</tissue>
    </source>
</reference>
<keyword evidence="3" id="KW-0833">Ubl conjugation pathway</keyword>
<organism evidence="4 5">
    <name type="scientific">Nyssa sinensis</name>
    <dbReference type="NCBI Taxonomy" id="561372"/>
    <lineage>
        <taxon>Eukaryota</taxon>
        <taxon>Viridiplantae</taxon>
        <taxon>Streptophyta</taxon>
        <taxon>Embryophyta</taxon>
        <taxon>Tracheophyta</taxon>
        <taxon>Spermatophyta</taxon>
        <taxon>Magnoliopsida</taxon>
        <taxon>eudicotyledons</taxon>
        <taxon>Gunneridae</taxon>
        <taxon>Pentapetalae</taxon>
        <taxon>asterids</taxon>
        <taxon>Cornales</taxon>
        <taxon>Nyssaceae</taxon>
        <taxon>Nyssa</taxon>
    </lineage>
</organism>
<dbReference type="EC" id="2.3.2.27" evidence="2"/>
<evidence type="ECO:0000256" key="1">
    <source>
        <dbReference type="ARBA" id="ARBA00000900"/>
    </source>
</evidence>
<accession>A0A5J5BHC6</accession>
<dbReference type="SUPFAM" id="SSF52402">
    <property type="entry name" value="Adenine nucleotide alpha hydrolases-like"/>
    <property type="match status" value="1"/>
</dbReference>
<name>A0A5J5BHC6_9ASTE</name>
<dbReference type="OrthoDB" id="786795at2759"/>
<dbReference type="GO" id="GO:0061630">
    <property type="term" value="F:ubiquitin protein ligase activity"/>
    <property type="evidence" value="ECO:0007669"/>
    <property type="project" value="UniProtKB-EC"/>
</dbReference>